<evidence type="ECO:0000313" key="3">
    <source>
        <dbReference type="Proteomes" id="UP000007879"/>
    </source>
</evidence>
<proteinExistence type="predicted"/>
<dbReference type="EnsemblMetazoa" id="XM_019998457.1">
    <property type="protein sequence ID" value="XP_019854016.1"/>
    <property type="gene ID" value="LOC109583210"/>
</dbReference>
<feature type="compositionally biased region" description="Low complexity" evidence="1">
    <location>
        <begin position="90"/>
        <end position="109"/>
    </location>
</feature>
<accession>A0A1X7UI10</accession>
<feature type="compositionally biased region" description="Basic residues" evidence="1">
    <location>
        <begin position="19"/>
        <end position="31"/>
    </location>
</feature>
<reference evidence="2" key="2">
    <citation type="submission" date="2017-05" db="UniProtKB">
        <authorList>
            <consortium name="EnsemblMetazoa"/>
        </authorList>
    </citation>
    <scope>IDENTIFICATION</scope>
</reference>
<evidence type="ECO:0000256" key="1">
    <source>
        <dbReference type="SAM" id="MobiDB-lite"/>
    </source>
</evidence>
<feature type="compositionally biased region" description="Polar residues" evidence="1">
    <location>
        <begin position="1"/>
        <end position="18"/>
    </location>
</feature>
<dbReference type="AlphaFoldDB" id="A0A1X7UI10"/>
<sequence length="249" mass="27097">MQQSQKASTNDVLVQSTFRKVKSVHKNHSSHSKSSPVPLSISLNGGATLTRARLTRHPSLPVSRNQSSPSTVSFTIGEGTGSATLASDASTSGSTLNRRSSRRLSGSASLPMKQEWDCINSSRPRGSLPTIQHHLSSYSSRIASKSFWSIEMLLDREREMSETHSTKSLPSISNEPCTGATTNKGIMPTTGQIMELKHSKSDMHLETRDLSPVTLKGAIKSKQNQTSSTAAVLLKSKRRISLQHLPPMY</sequence>
<feature type="region of interest" description="Disordered" evidence="1">
    <location>
        <begin position="1"/>
        <end position="43"/>
    </location>
</feature>
<feature type="compositionally biased region" description="Polar residues" evidence="1">
    <location>
        <begin position="62"/>
        <end position="74"/>
    </location>
</feature>
<gene>
    <name evidence="2" type="primary">109583210</name>
</gene>
<keyword evidence="3" id="KW-1185">Reference proteome</keyword>
<evidence type="ECO:0000313" key="2">
    <source>
        <dbReference type="EnsemblMetazoa" id="Aqu2.1.27407_001"/>
    </source>
</evidence>
<protein>
    <submittedName>
        <fullName evidence="2">Uncharacterized protein</fullName>
    </submittedName>
</protein>
<feature type="compositionally biased region" description="Polar residues" evidence="1">
    <location>
        <begin position="166"/>
        <end position="187"/>
    </location>
</feature>
<organism evidence="2">
    <name type="scientific">Amphimedon queenslandica</name>
    <name type="common">Sponge</name>
    <dbReference type="NCBI Taxonomy" id="400682"/>
    <lineage>
        <taxon>Eukaryota</taxon>
        <taxon>Metazoa</taxon>
        <taxon>Porifera</taxon>
        <taxon>Demospongiae</taxon>
        <taxon>Heteroscleromorpha</taxon>
        <taxon>Haplosclerida</taxon>
        <taxon>Niphatidae</taxon>
        <taxon>Amphimedon</taxon>
    </lineage>
</organism>
<reference evidence="3" key="1">
    <citation type="journal article" date="2010" name="Nature">
        <title>The Amphimedon queenslandica genome and the evolution of animal complexity.</title>
        <authorList>
            <person name="Srivastava M."/>
            <person name="Simakov O."/>
            <person name="Chapman J."/>
            <person name="Fahey B."/>
            <person name="Gauthier M.E."/>
            <person name="Mitros T."/>
            <person name="Richards G.S."/>
            <person name="Conaco C."/>
            <person name="Dacre M."/>
            <person name="Hellsten U."/>
            <person name="Larroux C."/>
            <person name="Putnam N.H."/>
            <person name="Stanke M."/>
            <person name="Adamska M."/>
            <person name="Darling A."/>
            <person name="Degnan S.M."/>
            <person name="Oakley T.H."/>
            <person name="Plachetzki D.C."/>
            <person name="Zhai Y."/>
            <person name="Adamski M."/>
            <person name="Calcino A."/>
            <person name="Cummins S.F."/>
            <person name="Goodstein D.M."/>
            <person name="Harris C."/>
            <person name="Jackson D.J."/>
            <person name="Leys S.P."/>
            <person name="Shu S."/>
            <person name="Woodcroft B.J."/>
            <person name="Vervoort M."/>
            <person name="Kosik K.S."/>
            <person name="Manning G."/>
            <person name="Degnan B.M."/>
            <person name="Rokhsar D.S."/>
        </authorList>
    </citation>
    <scope>NUCLEOTIDE SEQUENCE [LARGE SCALE GENOMIC DNA]</scope>
</reference>
<dbReference type="KEGG" id="aqu:109583210"/>
<dbReference type="Proteomes" id="UP000007879">
    <property type="component" value="Unassembled WGS sequence"/>
</dbReference>
<name>A0A1X7UI10_AMPQE</name>
<feature type="compositionally biased region" description="Low complexity" evidence="1">
    <location>
        <begin position="32"/>
        <end position="43"/>
    </location>
</feature>
<feature type="region of interest" description="Disordered" evidence="1">
    <location>
        <begin position="55"/>
        <end position="110"/>
    </location>
</feature>
<feature type="region of interest" description="Disordered" evidence="1">
    <location>
        <begin position="163"/>
        <end position="187"/>
    </location>
</feature>
<dbReference type="InParanoid" id="A0A1X7UI10"/>
<dbReference type="EnsemblMetazoa" id="Aqu2.1.27407_001">
    <property type="protein sequence ID" value="Aqu2.1.27407_001"/>
    <property type="gene ID" value="Aqu2.1.27407"/>
</dbReference>